<dbReference type="AlphaFoldDB" id="A0A0W4ZFZ6"/>
<comment type="caution">
    <text evidence="7">The sequence shown here is derived from an EMBL/GenBank/DDBJ whole genome shotgun (WGS) entry which is preliminary data.</text>
</comment>
<evidence type="ECO:0000256" key="4">
    <source>
        <dbReference type="ARBA" id="ARBA00022892"/>
    </source>
</evidence>
<dbReference type="RefSeq" id="XP_018225338.1">
    <property type="nucleotide sequence ID" value="XM_018370829.1"/>
</dbReference>
<name>A0A0W4ZFZ6_PNEC8</name>
<evidence type="ECO:0000256" key="5">
    <source>
        <dbReference type="ARBA" id="ARBA00023034"/>
    </source>
</evidence>
<dbReference type="SMART" id="SM01399">
    <property type="entry name" value="Sybindin"/>
    <property type="match status" value="1"/>
</dbReference>
<dbReference type="EMBL" id="LFVZ01000010">
    <property type="protein sequence ID" value="KTW27296.1"/>
    <property type="molecule type" value="Genomic_DNA"/>
</dbReference>
<dbReference type="GO" id="GO:0005794">
    <property type="term" value="C:Golgi apparatus"/>
    <property type="evidence" value="ECO:0007669"/>
    <property type="project" value="UniProtKB-SubCell"/>
</dbReference>
<dbReference type="GeneID" id="28937032"/>
<dbReference type="Gene3D" id="3.30.450.70">
    <property type="match status" value="1"/>
</dbReference>
<keyword evidence="3 6" id="KW-0256">Endoplasmic reticulum</keyword>
<keyword evidence="4 6" id="KW-0931">ER-Golgi transport</keyword>
<gene>
    <name evidence="7" type="ORF">T552_02279</name>
</gene>
<dbReference type="InterPro" id="IPR011012">
    <property type="entry name" value="Longin-like_dom_sf"/>
</dbReference>
<dbReference type="InterPro" id="IPR006722">
    <property type="entry name" value="Sedlin"/>
</dbReference>
<dbReference type="Proteomes" id="UP000054454">
    <property type="component" value="Unassembled WGS sequence"/>
</dbReference>
<comment type="subunit">
    <text evidence="6">Part of the multisubunit transport protein particle (TRAPP) complex.</text>
</comment>
<evidence type="ECO:0000256" key="6">
    <source>
        <dbReference type="RuleBase" id="RU366065"/>
    </source>
</evidence>
<keyword evidence="2 6" id="KW-0813">Transport</keyword>
<dbReference type="VEuPathDB" id="FungiDB:T552_02279"/>
<dbReference type="CDD" id="cd14825">
    <property type="entry name" value="TRAPPC2_sedlin"/>
    <property type="match status" value="1"/>
</dbReference>
<dbReference type="PANTHER" id="PTHR12403">
    <property type="entry name" value="TRAFFICKING PROTEIN PARTICLE COMPLEX SUBUNIT 2"/>
    <property type="match status" value="1"/>
</dbReference>
<dbReference type="Pfam" id="PF04628">
    <property type="entry name" value="Sedlin_N"/>
    <property type="match status" value="1"/>
</dbReference>
<dbReference type="GO" id="GO:0030008">
    <property type="term" value="C:TRAPP complex"/>
    <property type="evidence" value="ECO:0007669"/>
    <property type="project" value="UniProtKB-UniRule"/>
</dbReference>
<dbReference type="OrthoDB" id="10252102at2759"/>
<evidence type="ECO:0000256" key="3">
    <source>
        <dbReference type="ARBA" id="ARBA00022824"/>
    </source>
</evidence>
<comment type="subcellular location">
    <subcellularLocation>
        <location evidence="6">Endoplasmic reticulum</location>
    </subcellularLocation>
    <subcellularLocation>
        <location evidence="6">Golgi apparatus</location>
        <location evidence="6">cis-Golgi network</location>
    </subcellularLocation>
    <subcellularLocation>
        <location evidence="1">Golgi apparatus</location>
    </subcellularLocation>
</comment>
<keyword evidence="8" id="KW-1185">Reference proteome</keyword>
<evidence type="ECO:0000256" key="2">
    <source>
        <dbReference type="ARBA" id="ARBA00022448"/>
    </source>
</evidence>
<dbReference type="InterPro" id="IPR007233">
    <property type="entry name" value="TRAPPC"/>
</dbReference>
<keyword evidence="5 6" id="KW-0333">Golgi apparatus</keyword>
<protein>
    <recommendedName>
        <fullName evidence="6">Trafficking protein particle complex subunit</fullName>
    </recommendedName>
</protein>
<reference evidence="8" key="1">
    <citation type="journal article" date="2016" name="Nat. Commun.">
        <title>Genome analysis of three Pneumocystis species reveals adaptation mechanisms to life exclusively in mammalian hosts.</title>
        <authorList>
            <person name="Ma L."/>
            <person name="Chen Z."/>
            <person name="Huang D.W."/>
            <person name="Kutty G."/>
            <person name="Ishihara M."/>
            <person name="Wang H."/>
            <person name="Abouelleil A."/>
            <person name="Bishop L."/>
            <person name="Davey E."/>
            <person name="Deng R."/>
            <person name="Deng X."/>
            <person name="Fan L."/>
            <person name="Fantoni G."/>
            <person name="Fitzgerald M."/>
            <person name="Gogineni E."/>
            <person name="Goldberg J.M."/>
            <person name="Handley G."/>
            <person name="Hu X."/>
            <person name="Huber C."/>
            <person name="Jiao X."/>
            <person name="Jones K."/>
            <person name="Levin J.Z."/>
            <person name="Liu Y."/>
            <person name="Macdonald P."/>
            <person name="Melnikov A."/>
            <person name="Raley C."/>
            <person name="Sassi M."/>
            <person name="Sherman B.T."/>
            <person name="Song X."/>
            <person name="Sykes S."/>
            <person name="Tran B."/>
            <person name="Walsh L."/>
            <person name="Xia Y."/>
            <person name="Yang J."/>
            <person name="Young S."/>
            <person name="Zeng Q."/>
            <person name="Zheng X."/>
            <person name="Stephens R."/>
            <person name="Nusbaum C."/>
            <person name="Birren B.W."/>
            <person name="Azadi P."/>
            <person name="Lempicki R.A."/>
            <person name="Cuomo C.A."/>
            <person name="Kovacs J.A."/>
        </authorList>
    </citation>
    <scope>NUCLEOTIDE SEQUENCE [LARGE SCALE GENOMIC DNA]</scope>
    <source>
        <strain evidence="8">B80</strain>
    </source>
</reference>
<evidence type="ECO:0000256" key="1">
    <source>
        <dbReference type="ARBA" id="ARBA00004555"/>
    </source>
</evidence>
<dbReference type="GO" id="GO:0006888">
    <property type="term" value="P:endoplasmic reticulum to Golgi vesicle-mediated transport"/>
    <property type="evidence" value="ECO:0007669"/>
    <property type="project" value="UniProtKB-UniRule"/>
</dbReference>
<dbReference type="SUPFAM" id="SSF64356">
    <property type="entry name" value="SNARE-like"/>
    <property type="match status" value="1"/>
</dbReference>
<evidence type="ECO:0000313" key="8">
    <source>
        <dbReference type="Proteomes" id="UP000054454"/>
    </source>
</evidence>
<organism evidence="7 8">
    <name type="scientific">Pneumocystis carinii (strain B80)</name>
    <name type="common">Rat pneumocystis pneumonia agent</name>
    <name type="synonym">Pneumocystis carinii f. sp. carinii</name>
    <dbReference type="NCBI Taxonomy" id="1408658"/>
    <lineage>
        <taxon>Eukaryota</taxon>
        <taxon>Fungi</taxon>
        <taxon>Dikarya</taxon>
        <taxon>Ascomycota</taxon>
        <taxon>Taphrinomycotina</taxon>
        <taxon>Pneumocystomycetes</taxon>
        <taxon>Pneumocystaceae</taxon>
        <taxon>Pneumocystis</taxon>
    </lineage>
</organism>
<comment type="similarity">
    <text evidence="6">Belongs to the TRAPP small subunits family.</text>
</comment>
<sequence length="141" mass="16535">MSYLLVIVGTKDNPLFQTEFGTRKAGGDGVARFREEIRHRNQFVVHATLDLVEELQWVSSEMYMKSLDTFHQVMVSAFLTAGNIKFMLLHEIRNEDGIRNFFQEVYDLYTKCLMNPFYEVDMPITSFTFEQKVKSIAKKYL</sequence>
<dbReference type="GO" id="GO:0005783">
    <property type="term" value="C:endoplasmic reticulum"/>
    <property type="evidence" value="ECO:0007669"/>
    <property type="project" value="UniProtKB-SubCell"/>
</dbReference>
<evidence type="ECO:0000313" key="7">
    <source>
        <dbReference type="EMBL" id="KTW27296.1"/>
    </source>
</evidence>
<accession>A0A0W4ZFZ6</accession>
<proteinExistence type="inferred from homology"/>